<dbReference type="STRING" id="695939.SAMN00790413_05321"/>
<dbReference type="AlphaFoldDB" id="A0A1W1UG31"/>
<keyword evidence="5 10" id="KW-0479">Metal-binding</keyword>
<dbReference type="OrthoDB" id="9778595at2"/>
<evidence type="ECO:0000256" key="5">
    <source>
        <dbReference type="ARBA" id="ARBA00022723"/>
    </source>
</evidence>
<dbReference type="EMBL" id="FWWU01000004">
    <property type="protein sequence ID" value="SMB79744.1"/>
    <property type="molecule type" value="Genomic_DNA"/>
</dbReference>
<name>A0A1W1UG31_9DEIO</name>
<dbReference type="Pfam" id="PF02424">
    <property type="entry name" value="ApbE"/>
    <property type="match status" value="1"/>
</dbReference>
<evidence type="ECO:0000313" key="14">
    <source>
        <dbReference type="Proteomes" id="UP000192582"/>
    </source>
</evidence>
<proteinExistence type="inferred from homology"/>
<dbReference type="InterPro" id="IPR003374">
    <property type="entry name" value="ApbE-like_sf"/>
</dbReference>
<keyword evidence="3 10" id="KW-0285">Flavoprotein</keyword>
<comment type="catalytic activity">
    <reaction evidence="9 10">
        <text>L-threonyl-[protein] + FAD = FMN-L-threonyl-[protein] + AMP + H(+)</text>
        <dbReference type="Rhea" id="RHEA:36847"/>
        <dbReference type="Rhea" id="RHEA-COMP:11060"/>
        <dbReference type="Rhea" id="RHEA-COMP:11061"/>
        <dbReference type="ChEBI" id="CHEBI:15378"/>
        <dbReference type="ChEBI" id="CHEBI:30013"/>
        <dbReference type="ChEBI" id="CHEBI:57692"/>
        <dbReference type="ChEBI" id="CHEBI:74257"/>
        <dbReference type="ChEBI" id="CHEBI:456215"/>
        <dbReference type="EC" id="2.7.1.180"/>
    </reaction>
</comment>
<evidence type="ECO:0000256" key="2">
    <source>
        <dbReference type="ARBA" id="ARBA00016337"/>
    </source>
</evidence>
<feature type="compositionally biased region" description="Pro residues" evidence="12">
    <location>
        <begin position="324"/>
        <end position="334"/>
    </location>
</feature>
<sequence>MSPRLLSRLGERLRPPHHLRSVYERLLGTEVEVQVVAGTQVQAEAAEDAALCEIERLTTVLNRFDPESEFSRWLQTRGAPVLLSPDLRAVLQHADTWRERTRGAWHPGADALGVLWREAAALGKEPDAAELERLTGELQAAPWVLHPGGTATLHAAYPLGLNALAKGHVVDRALEAALNCPGVRSVLVNAGGDLHARGEAGVVVAVADPFTPRDDTPPVAHVPVRNAALATSGGAHRGYQVGAAWHSHLLDPRTGRPVTGVPGVTVLAPDCCTADALATALSVLSLTEGLLLVDGVPDAAALLVTRDGARHTSARWPASSPHPDLSPPGVDPHV</sequence>
<dbReference type="PIRSF" id="PIRSF006268">
    <property type="entry name" value="ApbE"/>
    <property type="match status" value="1"/>
</dbReference>
<evidence type="ECO:0000256" key="10">
    <source>
        <dbReference type="PIRNR" id="PIRNR006268"/>
    </source>
</evidence>
<organism evidence="13 14">
    <name type="scientific">Deinococcus hopiensis KR-140</name>
    <dbReference type="NCBI Taxonomy" id="695939"/>
    <lineage>
        <taxon>Bacteria</taxon>
        <taxon>Thermotogati</taxon>
        <taxon>Deinococcota</taxon>
        <taxon>Deinococci</taxon>
        <taxon>Deinococcales</taxon>
        <taxon>Deinococcaceae</taxon>
        <taxon>Deinococcus</taxon>
    </lineage>
</organism>
<dbReference type="InterPro" id="IPR024932">
    <property type="entry name" value="ApbE"/>
</dbReference>
<accession>A0A1W1UG31</accession>
<evidence type="ECO:0000256" key="12">
    <source>
        <dbReference type="SAM" id="MobiDB-lite"/>
    </source>
</evidence>
<dbReference type="GO" id="GO:0046872">
    <property type="term" value="F:metal ion binding"/>
    <property type="evidence" value="ECO:0007669"/>
    <property type="project" value="UniProtKB-UniRule"/>
</dbReference>
<feature type="binding site" evidence="11">
    <location>
        <position position="275"/>
    </location>
    <ligand>
        <name>Mg(2+)</name>
        <dbReference type="ChEBI" id="CHEBI:18420"/>
    </ligand>
</feature>
<feature type="binding site" evidence="11">
    <location>
        <position position="279"/>
    </location>
    <ligand>
        <name>Mg(2+)</name>
        <dbReference type="ChEBI" id="CHEBI:18420"/>
    </ligand>
</feature>
<keyword evidence="14" id="KW-1185">Reference proteome</keyword>
<evidence type="ECO:0000256" key="6">
    <source>
        <dbReference type="ARBA" id="ARBA00022827"/>
    </source>
</evidence>
<keyword evidence="7 10" id="KW-0460">Magnesium</keyword>
<dbReference type="Proteomes" id="UP000192582">
    <property type="component" value="Unassembled WGS sequence"/>
</dbReference>
<dbReference type="PANTHER" id="PTHR30040">
    <property type="entry name" value="THIAMINE BIOSYNTHESIS LIPOPROTEIN APBE"/>
    <property type="match status" value="1"/>
</dbReference>
<keyword evidence="13" id="KW-0449">Lipoprotein</keyword>
<dbReference type="PANTHER" id="PTHR30040:SF2">
    <property type="entry name" value="FAD:PROTEIN FMN TRANSFERASE"/>
    <property type="match status" value="1"/>
</dbReference>
<feature type="region of interest" description="Disordered" evidence="12">
    <location>
        <begin position="313"/>
        <end position="334"/>
    </location>
</feature>
<comment type="cofactor">
    <cofactor evidence="11">
        <name>Mg(2+)</name>
        <dbReference type="ChEBI" id="CHEBI:18420"/>
    </cofactor>
    <cofactor evidence="11">
        <name>Mn(2+)</name>
        <dbReference type="ChEBI" id="CHEBI:29035"/>
    </cofactor>
    <text evidence="11">Magnesium. Can also use manganese.</text>
</comment>
<evidence type="ECO:0000256" key="4">
    <source>
        <dbReference type="ARBA" id="ARBA00022679"/>
    </source>
</evidence>
<reference evidence="13 14" key="1">
    <citation type="submission" date="2017-04" db="EMBL/GenBank/DDBJ databases">
        <authorList>
            <person name="Afonso C.L."/>
            <person name="Miller P.J."/>
            <person name="Scott M.A."/>
            <person name="Spackman E."/>
            <person name="Goraichik I."/>
            <person name="Dimitrov K.M."/>
            <person name="Suarez D.L."/>
            <person name="Swayne D.E."/>
        </authorList>
    </citation>
    <scope>NUCLEOTIDE SEQUENCE [LARGE SCALE GENOMIC DNA]</scope>
    <source>
        <strain evidence="13 14">KR-140</strain>
    </source>
</reference>
<dbReference type="RefSeq" id="WP_084045801.1">
    <property type="nucleotide sequence ID" value="NZ_FWWU01000004.1"/>
</dbReference>
<evidence type="ECO:0000256" key="8">
    <source>
        <dbReference type="ARBA" id="ARBA00031306"/>
    </source>
</evidence>
<dbReference type="GO" id="GO:0016740">
    <property type="term" value="F:transferase activity"/>
    <property type="evidence" value="ECO:0007669"/>
    <property type="project" value="UniProtKB-UniRule"/>
</dbReference>
<dbReference type="EC" id="2.7.1.180" evidence="1 10"/>
<evidence type="ECO:0000256" key="11">
    <source>
        <dbReference type="PIRSR" id="PIRSR006268-2"/>
    </source>
</evidence>
<keyword evidence="4 10" id="KW-0808">Transferase</keyword>
<evidence type="ECO:0000256" key="1">
    <source>
        <dbReference type="ARBA" id="ARBA00011955"/>
    </source>
</evidence>
<evidence type="ECO:0000256" key="3">
    <source>
        <dbReference type="ARBA" id="ARBA00022630"/>
    </source>
</evidence>
<dbReference type="Gene3D" id="3.10.520.10">
    <property type="entry name" value="ApbE-like domains"/>
    <property type="match status" value="1"/>
</dbReference>
<comment type="similarity">
    <text evidence="10">Belongs to the ApbE family.</text>
</comment>
<protein>
    <recommendedName>
        <fullName evidence="2 10">FAD:protein FMN transferase</fullName>
        <ecNumber evidence="1 10">2.7.1.180</ecNumber>
    </recommendedName>
    <alternativeName>
        <fullName evidence="8 10">Flavin transferase</fullName>
    </alternativeName>
</protein>
<evidence type="ECO:0000256" key="9">
    <source>
        <dbReference type="ARBA" id="ARBA00048540"/>
    </source>
</evidence>
<feature type="binding site" evidence="11">
    <location>
        <position position="163"/>
    </location>
    <ligand>
        <name>Mg(2+)</name>
        <dbReference type="ChEBI" id="CHEBI:18420"/>
    </ligand>
</feature>
<evidence type="ECO:0000313" key="13">
    <source>
        <dbReference type="EMBL" id="SMB79744.1"/>
    </source>
</evidence>
<gene>
    <name evidence="13" type="ORF">SAMN00790413_05321</name>
</gene>
<evidence type="ECO:0000256" key="7">
    <source>
        <dbReference type="ARBA" id="ARBA00022842"/>
    </source>
</evidence>
<dbReference type="SUPFAM" id="SSF143631">
    <property type="entry name" value="ApbE-like"/>
    <property type="match status" value="1"/>
</dbReference>
<keyword evidence="6 10" id="KW-0274">FAD</keyword>